<dbReference type="PhylomeDB" id="A0A0G4H4C7"/>
<dbReference type="VEuPathDB" id="CryptoDB:Vbra_10522"/>
<dbReference type="AlphaFoldDB" id="A0A0G4H4C7"/>
<keyword evidence="2 3" id="KW-0143">Chaperone</keyword>
<dbReference type="InParanoid" id="A0A0G4H4C7"/>
<comment type="subunit">
    <text evidence="3">Heterohexamer of two PFD-alpha type and four PFD-beta type subunits.</text>
</comment>
<keyword evidence="5" id="KW-1185">Reference proteome</keyword>
<dbReference type="FunCoup" id="A0A0G4H4C7">
    <property type="interactions" value="449"/>
</dbReference>
<dbReference type="GO" id="GO:0005737">
    <property type="term" value="C:cytoplasm"/>
    <property type="evidence" value="ECO:0007669"/>
    <property type="project" value="TreeGrafter"/>
</dbReference>
<dbReference type="GO" id="GO:0016272">
    <property type="term" value="C:prefoldin complex"/>
    <property type="evidence" value="ECO:0007669"/>
    <property type="project" value="UniProtKB-UniRule"/>
</dbReference>
<reference evidence="4 5" key="1">
    <citation type="submission" date="2014-11" db="EMBL/GenBank/DDBJ databases">
        <authorList>
            <person name="Zhu J."/>
            <person name="Qi W."/>
            <person name="Song R."/>
        </authorList>
    </citation>
    <scope>NUCLEOTIDE SEQUENCE [LARGE SCALE GENOMIC DNA]</scope>
</reference>
<protein>
    <recommendedName>
        <fullName evidence="3">Prefoldin subunit 3</fullName>
    </recommendedName>
</protein>
<dbReference type="OrthoDB" id="6375174at2759"/>
<dbReference type="FunFam" id="1.10.287.370:FF:000001">
    <property type="entry name" value="Prefoldin subunit 3"/>
    <property type="match status" value="1"/>
</dbReference>
<dbReference type="InterPro" id="IPR009053">
    <property type="entry name" value="Prefoldin"/>
</dbReference>
<dbReference type="GO" id="GO:0007017">
    <property type="term" value="P:microtubule-based process"/>
    <property type="evidence" value="ECO:0007669"/>
    <property type="project" value="TreeGrafter"/>
</dbReference>
<gene>
    <name evidence="4" type="ORF">Vbra_10522</name>
</gene>
<dbReference type="SUPFAM" id="SSF46579">
    <property type="entry name" value="Prefoldin"/>
    <property type="match status" value="1"/>
</dbReference>
<dbReference type="PANTHER" id="PTHR12409">
    <property type="entry name" value="PREFOLDIN SUBUNIT 3"/>
    <property type="match status" value="1"/>
</dbReference>
<dbReference type="PANTHER" id="PTHR12409:SF0">
    <property type="entry name" value="PREFOLDIN SUBUNIT 3"/>
    <property type="match status" value="1"/>
</dbReference>
<evidence type="ECO:0000256" key="2">
    <source>
        <dbReference type="ARBA" id="ARBA00023186"/>
    </source>
</evidence>
<evidence type="ECO:0000256" key="1">
    <source>
        <dbReference type="ARBA" id="ARBA00010048"/>
    </source>
</evidence>
<organism evidence="4 5">
    <name type="scientific">Vitrella brassicaformis (strain CCMP3155)</name>
    <dbReference type="NCBI Taxonomy" id="1169540"/>
    <lineage>
        <taxon>Eukaryota</taxon>
        <taxon>Sar</taxon>
        <taxon>Alveolata</taxon>
        <taxon>Colpodellida</taxon>
        <taxon>Vitrellaceae</taxon>
        <taxon>Vitrella</taxon>
    </lineage>
</organism>
<dbReference type="GO" id="GO:0015631">
    <property type="term" value="F:tubulin binding"/>
    <property type="evidence" value="ECO:0007669"/>
    <property type="project" value="TreeGrafter"/>
</dbReference>
<dbReference type="STRING" id="1169540.A0A0G4H4C7"/>
<dbReference type="InterPro" id="IPR016655">
    <property type="entry name" value="PFD3"/>
</dbReference>
<accession>A0A0G4H4C7</accession>
<dbReference type="Proteomes" id="UP000041254">
    <property type="component" value="Unassembled WGS sequence"/>
</dbReference>
<evidence type="ECO:0000313" key="5">
    <source>
        <dbReference type="Proteomes" id="UP000041254"/>
    </source>
</evidence>
<dbReference type="PIRSF" id="PIRSF016396">
    <property type="entry name" value="Prefoldin_subunit_3"/>
    <property type="match status" value="1"/>
</dbReference>
<dbReference type="GO" id="GO:0006457">
    <property type="term" value="P:protein folding"/>
    <property type="evidence" value="ECO:0007669"/>
    <property type="project" value="UniProtKB-UniRule"/>
</dbReference>
<comment type="similarity">
    <text evidence="1 3">Belongs to the prefoldin subunit alpha family.</text>
</comment>
<evidence type="ECO:0000256" key="3">
    <source>
        <dbReference type="PIRNR" id="PIRNR016396"/>
    </source>
</evidence>
<dbReference type="InterPro" id="IPR004127">
    <property type="entry name" value="Prefoldin_subunit_alpha"/>
</dbReference>
<sequence>MTTRHRYPRLTDAEGPKQIPKAVFIEDVEDYIGPANPLEVHRNLNELLQKYRFMEEEFGKKQRALQEKLPEIKEAITVIKFLKDRRGHDEPLETHYQLADCIYAEASVPPTETVCLWLGANVMLEYPLDDALALLEQNLNTAAASLKDLGDDLDFLRDQRTTTEVNVARVHNHMVHIKAKVLAQAQTQAQSTRAEATDGANN</sequence>
<dbReference type="EMBL" id="CDMY01000989">
    <property type="protein sequence ID" value="CEM38483.1"/>
    <property type="molecule type" value="Genomic_DNA"/>
</dbReference>
<dbReference type="CDD" id="cd23156">
    <property type="entry name" value="Prefoldin_3"/>
    <property type="match status" value="1"/>
</dbReference>
<comment type="function">
    <text evidence="3">Binds specifically to cytosolic chaperonin (c-CPN) and transfers target proteins to it. Binds to nascent polypeptide chain and promotes folding in an environment in which there are many competing pathways for nonnative proteins.</text>
</comment>
<dbReference type="OMA" id="YNWDVAQ"/>
<evidence type="ECO:0000313" key="4">
    <source>
        <dbReference type="EMBL" id="CEM38483.1"/>
    </source>
</evidence>
<dbReference type="Pfam" id="PF02996">
    <property type="entry name" value="Prefoldin"/>
    <property type="match status" value="1"/>
</dbReference>
<name>A0A0G4H4C7_VITBC</name>
<proteinExistence type="inferred from homology"/>
<dbReference type="GO" id="GO:0007021">
    <property type="term" value="P:tubulin complex assembly"/>
    <property type="evidence" value="ECO:0007669"/>
    <property type="project" value="TreeGrafter"/>
</dbReference>
<dbReference type="Gene3D" id="1.10.287.370">
    <property type="match status" value="1"/>
</dbReference>